<evidence type="ECO:0000256" key="3">
    <source>
        <dbReference type="ARBA" id="ARBA00022475"/>
    </source>
</evidence>
<dbReference type="EMBL" id="JAVRRF010000022">
    <property type="protein sequence ID" value="KAK5054903.1"/>
    <property type="molecule type" value="Genomic_DNA"/>
</dbReference>
<evidence type="ECO:0000256" key="10">
    <source>
        <dbReference type="SAM" id="Phobius"/>
    </source>
</evidence>
<evidence type="ECO:0000313" key="11">
    <source>
        <dbReference type="EMBL" id="KAK5054903.1"/>
    </source>
</evidence>
<feature type="compositionally biased region" description="Polar residues" evidence="9">
    <location>
        <begin position="16"/>
        <end position="38"/>
    </location>
</feature>
<evidence type="ECO:0000256" key="4">
    <source>
        <dbReference type="ARBA" id="ARBA00022692"/>
    </source>
</evidence>
<evidence type="ECO:0000313" key="12">
    <source>
        <dbReference type="Proteomes" id="UP001345691"/>
    </source>
</evidence>
<evidence type="ECO:0000256" key="2">
    <source>
        <dbReference type="ARBA" id="ARBA00004651"/>
    </source>
</evidence>
<comment type="function">
    <text evidence="1">Fluoride channel required for the rapid expulsion of cytoplasmic fluoride.</text>
</comment>
<feature type="transmembrane region" description="Helical" evidence="10">
    <location>
        <begin position="213"/>
        <end position="232"/>
    </location>
</feature>
<comment type="caution">
    <text evidence="11">The sequence shown here is derived from an EMBL/GenBank/DDBJ whole genome shotgun (WGS) entry which is preliminary data.</text>
</comment>
<evidence type="ECO:0000256" key="6">
    <source>
        <dbReference type="ARBA" id="ARBA00023136"/>
    </source>
</evidence>
<name>A0ABR0J2G5_9EURO</name>
<sequence>MSSLRDRGVLPDLGNGNVSQQYPSNYRNHLPSRTNELQDGNAELSEVAMPQPAEPESTSRKNTSLENEHDQAQNGELSEVVMPQPAEPESAYRKIISLENEEDQAQNTRLRVQEHRGQLESTRIPLHTAETLPRRCSGGSHSLCSHSVTNDVDHITEGVGGSQEKEMPLQQRRILLRRATEIYIVAHLIFFSILGTLARLGLEAISQYPRAPVLTPVLWANVGGTFIIGFLVEDRRLFREEWGKHTDEWSFRSLEDKPEDTQLAAEALKRHRKAKATIPLYIGLATGFCGSFTSFSTFMRGAFLALSDHLAQPQTSAHASRHRGYDFEAVVGVLIVHVAVSIGALKMGAYAALATETFTPILLFRFIQRFLDPLMIVLSPCCWLGAIFLATWPPHDEWRGRALFSIIFAPLGCYFRFYVSKNLNGRFWVFPAGTFTANVFGTAVLGMCYNLQHSGARGLLACQVLEGVMEGYCGCATTVSTFIGELVTLQKRHAYFYGTLTLTMGLGLLIIIIGSLLWTVGLQPIACQI</sequence>
<keyword evidence="4 10" id="KW-0812">Transmembrane</keyword>
<comment type="similarity">
    <text evidence="7">Belongs to the fluoride channel Fluc/FEX (TC 1.A.43) family.</text>
</comment>
<proteinExistence type="inferred from homology"/>
<feature type="transmembrane region" description="Helical" evidence="10">
    <location>
        <begin position="398"/>
        <end position="419"/>
    </location>
</feature>
<evidence type="ECO:0000256" key="9">
    <source>
        <dbReference type="SAM" id="MobiDB-lite"/>
    </source>
</evidence>
<organism evidence="11 12">
    <name type="scientific">Exophiala sideris</name>
    <dbReference type="NCBI Taxonomy" id="1016849"/>
    <lineage>
        <taxon>Eukaryota</taxon>
        <taxon>Fungi</taxon>
        <taxon>Dikarya</taxon>
        <taxon>Ascomycota</taxon>
        <taxon>Pezizomycotina</taxon>
        <taxon>Eurotiomycetes</taxon>
        <taxon>Chaetothyriomycetidae</taxon>
        <taxon>Chaetothyriales</taxon>
        <taxon>Herpotrichiellaceae</taxon>
        <taxon>Exophiala</taxon>
    </lineage>
</organism>
<evidence type="ECO:0000256" key="1">
    <source>
        <dbReference type="ARBA" id="ARBA00002598"/>
    </source>
</evidence>
<evidence type="ECO:0000256" key="7">
    <source>
        <dbReference type="ARBA" id="ARBA00035120"/>
    </source>
</evidence>
<feature type="transmembrane region" description="Helical" evidence="10">
    <location>
        <begin position="278"/>
        <end position="299"/>
    </location>
</feature>
<reference evidence="11 12" key="1">
    <citation type="submission" date="2023-08" db="EMBL/GenBank/DDBJ databases">
        <title>Black Yeasts Isolated from many extreme environments.</title>
        <authorList>
            <person name="Coleine C."/>
            <person name="Stajich J.E."/>
            <person name="Selbmann L."/>
        </authorList>
    </citation>
    <scope>NUCLEOTIDE SEQUENCE [LARGE SCALE GENOMIC DNA]</scope>
    <source>
        <strain evidence="11 12">CCFEE 6328</strain>
    </source>
</reference>
<gene>
    <name evidence="11" type="ORF">LTR69_008811</name>
</gene>
<feature type="transmembrane region" description="Helical" evidence="10">
    <location>
        <begin position="329"/>
        <end position="353"/>
    </location>
</feature>
<feature type="transmembrane region" description="Helical" evidence="10">
    <location>
        <begin position="494"/>
        <end position="518"/>
    </location>
</feature>
<evidence type="ECO:0000256" key="8">
    <source>
        <dbReference type="ARBA" id="ARBA00035585"/>
    </source>
</evidence>
<feature type="transmembrane region" description="Helical" evidence="10">
    <location>
        <begin position="374"/>
        <end position="392"/>
    </location>
</feature>
<comment type="subcellular location">
    <subcellularLocation>
        <location evidence="2">Cell membrane</location>
        <topology evidence="2">Multi-pass membrane protein</topology>
    </subcellularLocation>
</comment>
<feature type="transmembrane region" description="Helical" evidence="10">
    <location>
        <begin position="182"/>
        <end position="201"/>
    </location>
</feature>
<dbReference type="Pfam" id="PF02537">
    <property type="entry name" value="CRCB"/>
    <property type="match status" value="2"/>
</dbReference>
<dbReference type="PANTHER" id="PTHR28259">
    <property type="entry name" value="FLUORIDE EXPORT PROTEIN 1-RELATED"/>
    <property type="match status" value="1"/>
</dbReference>
<keyword evidence="3" id="KW-1003">Cell membrane</keyword>
<dbReference type="PANTHER" id="PTHR28259:SF1">
    <property type="entry name" value="FLUORIDE EXPORT PROTEIN 1-RELATED"/>
    <property type="match status" value="1"/>
</dbReference>
<evidence type="ECO:0008006" key="13">
    <source>
        <dbReference type="Google" id="ProtNLM"/>
    </source>
</evidence>
<protein>
    <recommendedName>
        <fullName evidence="13">Fluoride ion transporter CrcB</fullName>
    </recommendedName>
</protein>
<keyword evidence="5 10" id="KW-1133">Transmembrane helix</keyword>
<accession>A0ABR0J2G5</accession>
<dbReference type="Proteomes" id="UP001345691">
    <property type="component" value="Unassembled WGS sequence"/>
</dbReference>
<feature type="region of interest" description="Disordered" evidence="9">
    <location>
        <begin position="1"/>
        <end position="88"/>
    </location>
</feature>
<dbReference type="InterPro" id="IPR003691">
    <property type="entry name" value="FluC"/>
</dbReference>
<keyword evidence="6 10" id="KW-0472">Membrane</keyword>
<evidence type="ECO:0000256" key="5">
    <source>
        <dbReference type="ARBA" id="ARBA00022989"/>
    </source>
</evidence>
<keyword evidence="12" id="KW-1185">Reference proteome</keyword>
<comment type="catalytic activity">
    <reaction evidence="8">
        <text>fluoride(in) = fluoride(out)</text>
        <dbReference type="Rhea" id="RHEA:76159"/>
        <dbReference type="ChEBI" id="CHEBI:17051"/>
    </reaction>
    <physiologicalReaction direction="left-to-right" evidence="8">
        <dbReference type="Rhea" id="RHEA:76160"/>
    </physiologicalReaction>
</comment>